<name>A0A2T0WNC6_9BACT</name>
<dbReference type="AlphaFoldDB" id="A0A2T0WNC6"/>
<comment type="caution">
    <text evidence="1">The sequence shown here is derived from an EMBL/GenBank/DDBJ whole genome shotgun (WGS) entry which is preliminary data.</text>
</comment>
<protein>
    <submittedName>
        <fullName evidence="1">Uncharacterized protein</fullName>
    </submittedName>
</protein>
<sequence length="41" mass="4932">MDVHDTFDLILRIACPWQMQFHRIDEIGKIAIEYRCSFGYV</sequence>
<reference evidence="1 2" key="1">
    <citation type="submission" date="2018-03" db="EMBL/GenBank/DDBJ databases">
        <title>Genomic Encyclopedia of Archaeal and Bacterial Type Strains, Phase II (KMG-II): from individual species to whole genera.</title>
        <authorList>
            <person name="Goeker M."/>
        </authorList>
    </citation>
    <scope>NUCLEOTIDE SEQUENCE [LARGE SCALE GENOMIC DNA]</scope>
    <source>
        <strain evidence="1 2">DSM 27929</strain>
    </source>
</reference>
<accession>A0A2T0WNC6</accession>
<dbReference type="EMBL" id="PVTR01000005">
    <property type="protein sequence ID" value="PRY88014.1"/>
    <property type="molecule type" value="Genomic_DNA"/>
</dbReference>
<evidence type="ECO:0000313" key="2">
    <source>
        <dbReference type="Proteomes" id="UP000238157"/>
    </source>
</evidence>
<organism evidence="1 2">
    <name type="scientific">Mongoliibacter ruber</name>
    <dbReference type="NCBI Taxonomy" id="1750599"/>
    <lineage>
        <taxon>Bacteria</taxon>
        <taxon>Pseudomonadati</taxon>
        <taxon>Bacteroidota</taxon>
        <taxon>Cytophagia</taxon>
        <taxon>Cytophagales</taxon>
        <taxon>Cyclobacteriaceae</taxon>
        <taxon>Mongoliibacter</taxon>
    </lineage>
</organism>
<proteinExistence type="predicted"/>
<dbReference type="Proteomes" id="UP000238157">
    <property type="component" value="Unassembled WGS sequence"/>
</dbReference>
<gene>
    <name evidence="1" type="ORF">CLW00_105135</name>
</gene>
<evidence type="ECO:0000313" key="1">
    <source>
        <dbReference type="EMBL" id="PRY88014.1"/>
    </source>
</evidence>
<keyword evidence="2" id="KW-1185">Reference proteome</keyword>